<dbReference type="InterPro" id="IPR013328">
    <property type="entry name" value="6PGD_dom2"/>
</dbReference>
<dbReference type="GO" id="GO:0006631">
    <property type="term" value="P:fatty acid metabolic process"/>
    <property type="evidence" value="ECO:0007669"/>
    <property type="project" value="InterPro"/>
</dbReference>
<feature type="binding site" evidence="3">
    <location>
        <position position="30"/>
    </location>
    <ligand>
        <name>NAD(+)</name>
        <dbReference type="ChEBI" id="CHEBI:57540"/>
    </ligand>
</feature>
<evidence type="ECO:0000256" key="1">
    <source>
        <dbReference type="ARBA" id="ARBA00023002"/>
    </source>
</evidence>
<dbReference type="KEGG" id="csty:KN1_09190"/>
<dbReference type="Pfam" id="PF00725">
    <property type="entry name" value="3HCDH"/>
    <property type="match status" value="1"/>
</dbReference>
<dbReference type="InterPro" id="IPR006108">
    <property type="entry name" value="3HC_DH_C"/>
</dbReference>
<evidence type="ECO:0000259" key="4">
    <source>
        <dbReference type="Pfam" id="PF00725"/>
    </source>
</evidence>
<feature type="binding site" evidence="3">
    <location>
        <position position="268"/>
    </location>
    <ligand>
        <name>NAD(+)</name>
        <dbReference type="ChEBI" id="CHEBI:57540"/>
    </ligand>
</feature>
<organism evidence="6 7">
    <name type="scientific">Stygiolobus caldivivus</name>
    <dbReference type="NCBI Taxonomy" id="2824673"/>
    <lineage>
        <taxon>Archaea</taxon>
        <taxon>Thermoproteota</taxon>
        <taxon>Thermoprotei</taxon>
        <taxon>Sulfolobales</taxon>
        <taxon>Sulfolobaceae</taxon>
        <taxon>Stygiolobus</taxon>
    </lineage>
</organism>
<accession>A0A8D5U5Z7</accession>
<keyword evidence="1" id="KW-0560">Oxidoreductase</keyword>
<dbReference type="GO" id="GO:0070403">
    <property type="term" value="F:NAD+ binding"/>
    <property type="evidence" value="ECO:0007669"/>
    <property type="project" value="InterPro"/>
</dbReference>
<dbReference type="Gene3D" id="1.10.1040.10">
    <property type="entry name" value="N-(1-d-carboxylethyl)-l-norvaline Dehydrogenase, domain 2"/>
    <property type="match status" value="2"/>
</dbReference>
<dbReference type="GeneID" id="66162668"/>
<evidence type="ECO:0000313" key="6">
    <source>
        <dbReference type="EMBL" id="BCU69622.1"/>
    </source>
</evidence>
<feature type="binding site" evidence="3">
    <location>
        <position position="93"/>
    </location>
    <ligand>
        <name>NAD(+)</name>
        <dbReference type="ChEBI" id="CHEBI:57540"/>
    </ligand>
</feature>
<feature type="site" description="Important for catalytic activity" evidence="2">
    <location>
        <position position="136"/>
    </location>
</feature>
<dbReference type="InterPro" id="IPR036291">
    <property type="entry name" value="NAD(P)-bd_dom_sf"/>
</dbReference>
<dbReference type="RefSeq" id="WP_221289622.1">
    <property type="nucleotide sequence ID" value="NZ_AP024597.1"/>
</dbReference>
<dbReference type="InterPro" id="IPR008927">
    <property type="entry name" value="6-PGluconate_DH-like_C_sf"/>
</dbReference>
<protein>
    <submittedName>
        <fullName evidence="6">3-hydroxybutyryl-CoA dehydrogenase</fullName>
    </submittedName>
</protein>
<feature type="domain" description="3-hydroxyacyl-CoA dehydrogenase C-terminal" evidence="4">
    <location>
        <begin position="183"/>
        <end position="276"/>
    </location>
</feature>
<feature type="binding site" evidence="3">
    <location>
        <begin position="7"/>
        <end position="12"/>
    </location>
    <ligand>
        <name>NAD(+)</name>
        <dbReference type="ChEBI" id="CHEBI:57540"/>
    </ligand>
</feature>
<feature type="binding site" evidence="3">
    <location>
        <position position="115"/>
    </location>
    <ligand>
        <name>NAD(+)</name>
        <dbReference type="ChEBI" id="CHEBI:57540"/>
    </ligand>
</feature>
<name>A0A8D5U5Z7_9CREN</name>
<dbReference type="SUPFAM" id="SSF51735">
    <property type="entry name" value="NAD(P)-binding Rossmann-fold domains"/>
    <property type="match status" value="1"/>
</dbReference>
<keyword evidence="3" id="KW-0520">NAD</keyword>
<dbReference type="Gene3D" id="3.40.50.720">
    <property type="entry name" value="NAD(P)-binding Rossmann-like Domain"/>
    <property type="match status" value="1"/>
</dbReference>
<dbReference type="PIRSF" id="PIRSF000105">
    <property type="entry name" value="HCDH"/>
    <property type="match status" value="1"/>
</dbReference>
<dbReference type="AlphaFoldDB" id="A0A8D5U5Z7"/>
<gene>
    <name evidence="6" type="ORF">KN1_09190</name>
</gene>
<sequence>MKVAVIGSGIMGSGIAEVFAINGNSVILYDKYEEALKKGLDNIKWSLEKLHEKGKLNEEPSTIMGKITPTRQLGEFYDIDLVIEAVPEDFNLKAQVFRELEKKVGTNTIIATNTSSLPITELSTALEKKDRFLGLHFFNPPVLMGLVEVIKGNYTSDQVFERGIEIVKGIKKEPIPVRKDVIGFVVNRILFRVFTSACRLVSGGKYTIREVDSTAKYTLGFPMGIFELLDYTGIDTNLFISREVKKRGFDFDCPLLEELYSRGQLGTKAKRGFYDWSNGRPRIEKTERGPSAKEVLEDAVKEAIWLVNNNVSTEEEVNKATKLGLGWPKGVLEYGKEMAILKP</sequence>
<dbReference type="GO" id="GO:0016616">
    <property type="term" value="F:oxidoreductase activity, acting on the CH-OH group of donors, NAD or NADP as acceptor"/>
    <property type="evidence" value="ECO:0007669"/>
    <property type="project" value="InterPro"/>
</dbReference>
<dbReference type="InterPro" id="IPR022694">
    <property type="entry name" value="3-OHacyl-CoA_DH"/>
</dbReference>
<dbReference type="SUPFAM" id="SSF48179">
    <property type="entry name" value="6-phosphogluconate dehydrogenase C-terminal domain-like"/>
    <property type="match status" value="1"/>
</dbReference>
<dbReference type="PANTHER" id="PTHR48075">
    <property type="entry name" value="3-HYDROXYACYL-COA DEHYDROGENASE FAMILY PROTEIN"/>
    <property type="match status" value="1"/>
</dbReference>
<dbReference type="Pfam" id="PF02737">
    <property type="entry name" value="3HCDH_N"/>
    <property type="match status" value="1"/>
</dbReference>
<dbReference type="InterPro" id="IPR006176">
    <property type="entry name" value="3-OHacyl-CoA_DH_NAD-bd"/>
</dbReference>
<proteinExistence type="predicted"/>
<feature type="domain" description="3-hydroxyacyl-CoA dehydrogenase NAD binding" evidence="5">
    <location>
        <begin position="2"/>
        <end position="180"/>
    </location>
</feature>
<dbReference type="Proteomes" id="UP000825123">
    <property type="component" value="Chromosome"/>
</dbReference>
<feature type="binding site" evidence="3">
    <location>
        <position position="88"/>
    </location>
    <ligand>
        <name>NAD(+)</name>
        <dbReference type="ChEBI" id="CHEBI:57540"/>
    </ligand>
</feature>
<reference evidence="6 7" key="1">
    <citation type="submission" date="2021-04" db="EMBL/GenBank/DDBJ databases">
        <title>Complete genome sequence of Stygiolobus sp. KN-1.</title>
        <authorList>
            <person name="Nakamura K."/>
            <person name="Sakai H."/>
            <person name="Kurosawa N."/>
        </authorList>
    </citation>
    <scope>NUCLEOTIDE SEQUENCE [LARGE SCALE GENOMIC DNA]</scope>
    <source>
        <strain evidence="6 7">KN-1</strain>
    </source>
</reference>
<feature type="binding site" evidence="3">
    <location>
        <position position="139"/>
    </location>
    <ligand>
        <name>NAD(+)</name>
        <dbReference type="ChEBI" id="CHEBI:57540"/>
    </ligand>
</feature>
<keyword evidence="7" id="KW-1185">Reference proteome</keyword>
<evidence type="ECO:0000256" key="3">
    <source>
        <dbReference type="PIRSR" id="PIRSR000105-2"/>
    </source>
</evidence>
<evidence type="ECO:0000313" key="7">
    <source>
        <dbReference type="Proteomes" id="UP000825123"/>
    </source>
</evidence>
<evidence type="ECO:0000259" key="5">
    <source>
        <dbReference type="Pfam" id="PF02737"/>
    </source>
</evidence>
<dbReference type="EMBL" id="AP024597">
    <property type="protein sequence ID" value="BCU69622.1"/>
    <property type="molecule type" value="Genomic_DNA"/>
</dbReference>
<dbReference type="FunFam" id="3.40.50.720:FF:000009">
    <property type="entry name" value="Fatty oxidation complex, alpha subunit"/>
    <property type="match status" value="1"/>
</dbReference>
<evidence type="ECO:0000256" key="2">
    <source>
        <dbReference type="PIRSR" id="PIRSR000105-1"/>
    </source>
</evidence>
<dbReference type="PANTHER" id="PTHR48075:SF5">
    <property type="entry name" value="3-HYDROXYBUTYRYL-COA DEHYDROGENASE"/>
    <property type="match status" value="1"/>
</dbReference>